<organism evidence="1 2">
    <name type="scientific">Streptomyces tuirus</name>
    <dbReference type="NCBI Taxonomy" id="68278"/>
    <lineage>
        <taxon>Bacteria</taxon>
        <taxon>Bacillati</taxon>
        <taxon>Actinomycetota</taxon>
        <taxon>Actinomycetes</taxon>
        <taxon>Kitasatosporales</taxon>
        <taxon>Streptomycetaceae</taxon>
        <taxon>Streptomyces</taxon>
    </lineage>
</organism>
<proteinExistence type="predicted"/>
<dbReference type="AlphaFoldDB" id="A0A7G1NHB6"/>
<evidence type="ECO:0000313" key="1">
    <source>
        <dbReference type="EMBL" id="BCL22558.1"/>
    </source>
</evidence>
<dbReference type="KEGG" id="stui:GCM10017668_44010"/>
<name>A0A7G1NHB6_9ACTN</name>
<dbReference type="Proteomes" id="UP000516373">
    <property type="component" value="Chromosome"/>
</dbReference>
<sequence length="138" mass="15454">MVPRTVVGMGIVTFVDETTAGERRTAWGLEIAEERLTVRELIRRRVFQEVAEYNARTPEVFQGLVRPEDAERVLNGYQVRTPRRIDPEAQTVLAEKAFAGNGFLVLVGDRQVTDPDEEIELTLGTEVTFLKLVPLVGG</sequence>
<dbReference type="EMBL" id="AP023439">
    <property type="protein sequence ID" value="BCL22558.1"/>
    <property type="molecule type" value="Genomic_DNA"/>
</dbReference>
<evidence type="ECO:0000313" key="2">
    <source>
        <dbReference type="Proteomes" id="UP000516373"/>
    </source>
</evidence>
<gene>
    <name evidence="1" type="ORF">GCM10017668_44010</name>
</gene>
<reference evidence="1 2" key="1">
    <citation type="journal article" date="2014" name="Int. J. Syst. Evol. Microbiol.">
        <title>Complete genome sequence of Corynebacterium casei LMG S-19264T (=DSM 44701T), isolated from a smear-ripened cheese.</title>
        <authorList>
            <consortium name="US DOE Joint Genome Institute (JGI-PGF)"/>
            <person name="Walter F."/>
            <person name="Albersmeier A."/>
            <person name="Kalinowski J."/>
            <person name="Ruckert C."/>
        </authorList>
    </citation>
    <scope>NUCLEOTIDE SEQUENCE [LARGE SCALE GENOMIC DNA]</scope>
    <source>
        <strain evidence="1 2">JCM 4255</strain>
    </source>
</reference>
<accession>A0A7G1NHB6</accession>
<protein>
    <submittedName>
        <fullName evidence="1">Uncharacterized protein</fullName>
    </submittedName>
</protein>